<evidence type="ECO:0000313" key="2">
    <source>
        <dbReference type="Proteomes" id="UP000030023"/>
    </source>
</evidence>
<comment type="caution">
    <text evidence="1">The sequence shown here is derived from an EMBL/GenBank/DDBJ whole genome shotgun (WGS) entry which is preliminary data.</text>
</comment>
<sequence length="72" mass="8009">MGQDVKCNSKSISDKKIAANVYNYLASTYQLKKDQLKVIEPGIKSPTFSTDKVQSGSGHNLVEDKLIMYLDL</sequence>
<protein>
    <submittedName>
        <fullName evidence="1">Uncharacterized protein</fullName>
    </submittedName>
</protein>
<proteinExistence type="predicted"/>
<accession>A0ABR4XPY7</accession>
<dbReference type="Proteomes" id="UP000030023">
    <property type="component" value="Unassembled WGS sequence"/>
</dbReference>
<reference evidence="1 2" key="1">
    <citation type="journal article" date="2014" name="Antonie Van Leeuwenhoek">
        <title>Oenococcus alcoholitolerans sp. nov., a lactic acid bacteria isolated from cachaca and ethanol fermentation processes.</title>
        <authorList>
            <person name="Badotti F."/>
            <person name="Moreira A.P."/>
            <person name="Tonon L.A."/>
            <person name="de Lucena B.T."/>
            <person name="Gomes Fde C."/>
            <person name="Kruger R."/>
            <person name="Thompson C.C."/>
            <person name="de Morais M.A.Jr."/>
            <person name="Rosa C.A."/>
            <person name="Thompson F.L."/>
        </authorList>
    </citation>
    <scope>NUCLEOTIDE SEQUENCE [LARGE SCALE GENOMIC DNA]</scope>
    <source>
        <strain evidence="1 2">UFRJ-M7.2.18</strain>
    </source>
</reference>
<name>A0ABR4XPY7_9LACO</name>
<gene>
    <name evidence="1" type="ORF">Q757_07995</name>
</gene>
<feature type="non-terminal residue" evidence="1">
    <location>
        <position position="72"/>
    </location>
</feature>
<organism evidence="1 2">
    <name type="scientific">Oenococcus alcoholitolerans</name>
    <dbReference type="NCBI Taxonomy" id="931074"/>
    <lineage>
        <taxon>Bacteria</taxon>
        <taxon>Bacillati</taxon>
        <taxon>Bacillota</taxon>
        <taxon>Bacilli</taxon>
        <taxon>Lactobacillales</taxon>
        <taxon>Lactobacillaceae</taxon>
        <taxon>Oenococcus</taxon>
    </lineage>
</organism>
<dbReference type="EMBL" id="AXCV01000433">
    <property type="protein sequence ID" value="KGO26922.1"/>
    <property type="molecule type" value="Genomic_DNA"/>
</dbReference>
<keyword evidence="2" id="KW-1185">Reference proteome</keyword>
<evidence type="ECO:0000313" key="1">
    <source>
        <dbReference type="EMBL" id="KGO26922.1"/>
    </source>
</evidence>